<name>A0A4V2SE92_9BACE</name>
<proteinExistence type="predicted"/>
<organism evidence="1 2">
    <name type="scientific">Prevotella heparinolytica</name>
    <dbReference type="NCBI Taxonomy" id="28113"/>
    <lineage>
        <taxon>Bacteria</taxon>
        <taxon>Pseudomonadati</taxon>
        <taxon>Bacteroidota</taxon>
        <taxon>Bacteroidia</taxon>
        <taxon>Bacteroidales</taxon>
        <taxon>Bacteroidaceae</taxon>
        <taxon>Bacteroides</taxon>
    </lineage>
</organism>
<reference evidence="1 2" key="1">
    <citation type="submission" date="2019-03" db="EMBL/GenBank/DDBJ databases">
        <title>Genomic Encyclopedia of Type Strains, Phase IV (KMG-IV): sequencing the most valuable type-strain genomes for metagenomic binning, comparative biology and taxonomic classification.</title>
        <authorList>
            <person name="Goeker M."/>
        </authorList>
    </citation>
    <scope>NUCLEOTIDE SEQUENCE [LARGE SCALE GENOMIC DNA]</scope>
    <source>
        <strain evidence="1 2">DSM 23917</strain>
    </source>
</reference>
<protein>
    <submittedName>
        <fullName evidence="1">Uncharacterized protein</fullName>
    </submittedName>
</protein>
<comment type="caution">
    <text evidence="1">The sequence shown here is derived from an EMBL/GenBank/DDBJ whole genome shotgun (WGS) entry which is preliminary data.</text>
</comment>
<sequence length="58" mass="7007">MNEVELRKYCLDKAIEILGWYKNFFPKKNLHPLVVSEILYRYLTTGQTEYFELPHTRG</sequence>
<dbReference type="Proteomes" id="UP000295600">
    <property type="component" value="Unassembled WGS sequence"/>
</dbReference>
<dbReference type="AlphaFoldDB" id="A0A4V2SE92"/>
<dbReference type="EMBL" id="SLXB01000027">
    <property type="protein sequence ID" value="TCO88152.1"/>
    <property type="molecule type" value="Genomic_DNA"/>
</dbReference>
<accession>A0A4V2SE92</accession>
<gene>
    <name evidence="1" type="ORF">EV202_12735</name>
</gene>
<evidence type="ECO:0000313" key="1">
    <source>
        <dbReference type="EMBL" id="TCO88152.1"/>
    </source>
</evidence>
<evidence type="ECO:0000313" key="2">
    <source>
        <dbReference type="Proteomes" id="UP000295600"/>
    </source>
</evidence>